<protein>
    <submittedName>
        <fullName evidence="1">Precorrin-8X methylmutase</fullName>
        <ecNumber evidence="1">5.4.99.61</ecNumber>
    </submittedName>
</protein>
<evidence type="ECO:0000313" key="2">
    <source>
        <dbReference type="Proteomes" id="UP001163223"/>
    </source>
</evidence>
<dbReference type="EMBL" id="CP113520">
    <property type="protein sequence ID" value="WAJ31360.1"/>
    <property type="molecule type" value="Genomic_DNA"/>
</dbReference>
<accession>A0ACD4NW94</accession>
<dbReference type="EC" id="5.4.99.61" evidence="1"/>
<keyword evidence="2" id="KW-1185">Reference proteome</keyword>
<dbReference type="Proteomes" id="UP001163223">
    <property type="component" value="Chromosome"/>
</dbReference>
<evidence type="ECO:0000313" key="1">
    <source>
        <dbReference type="EMBL" id="WAJ31360.1"/>
    </source>
</evidence>
<sequence length="221" mass="23062">MPSYLKDMAAIEAETRRLALAEADLSQLPESARDFALRLVEAGAAPEILADLVLSDGALAAGRAALDRGASILCDTEMVAHGIASRDLPHANRIVCRLADPRVARIAEREATTRFAAQVDLWNDQLEGAIVAIGEAPTALFRLLERLDGGAPRPALILAFPFGFVGAAEAKAELARDSRGVPFAALRGRRGGPSFAAAAVNALARDEDGAAPDVSAATDEG</sequence>
<keyword evidence="1" id="KW-0413">Isomerase</keyword>
<organism evidence="1 2">
    <name type="scientific">Antarcticirhabdus aurantiaca</name>
    <dbReference type="NCBI Taxonomy" id="2606717"/>
    <lineage>
        <taxon>Bacteria</taxon>
        <taxon>Pseudomonadati</taxon>
        <taxon>Pseudomonadota</taxon>
        <taxon>Alphaproteobacteria</taxon>
        <taxon>Hyphomicrobiales</taxon>
        <taxon>Aurantimonadaceae</taxon>
        <taxon>Antarcticirhabdus</taxon>
    </lineage>
</organism>
<reference evidence="1" key="1">
    <citation type="submission" date="2022-11" db="EMBL/GenBank/DDBJ databases">
        <title>beta-Carotene-producing bacterium, Jeongeuplla avenae sp. nov., alleviates the salt stress of Arabidopsis seedlings.</title>
        <authorList>
            <person name="Jiang L."/>
            <person name="Lee J."/>
        </authorList>
    </citation>
    <scope>NUCLEOTIDE SEQUENCE</scope>
    <source>
        <strain evidence="1">DY_R2A_6</strain>
    </source>
</reference>
<proteinExistence type="predicted"/>
<gene>
    <name evidence="1" type="ORF">OXU80_04940</name>
</gene>
<name>A0ACD4NW94_9HYPH</name>